<proteinExistence type="predicted"/>
<protein>
    <recommendedName>
        <fullName evidence="1">DUF659 domain-containing protein</fullName>
    </recommendedName>
</protein>
<feature type="domain" description="DUF659" evidence="1">
    <location>
        <begin position="6"/>
        <end position="91"/>
    </location>
</feature>
<sequence length="92" mass="10367">MLTSSYNLLKQLGKKKRVTTVRNGRSVPTRKPLINFMATSGNELVFLKVVNYFGEVKDNFFIANLMKEVIDEVDLQNVVQIITDDVTNCNGA</sequence>
<reference evidence="2 3" key="1">
    <citation type="journal article" date="2024" name="G3 (Bethesda)">
        <title>Genome assembly of Hibiscus sabdariffa L. provides insights into metabolisms of medicinal natural products.</title>
        <authorList>
            <person name="Kim T."/>
        </authorList>
    </citation>
    <scope>NUCLEOTIDE SEQUENCE [LARGE SCALE GENOMIC DNA]</scope>
    <source>
        <strain evidence="2">TK-2024</strain>
        <tissue evidence="2">Old leaves</tissue>
    </source>
</reference>
<comment type="caution">
    <text evidence="2">The sequence shown here is derived from an EMBL/GenBank/DDBJ whole genome shotgun (WGS) entry which is preliminary data.</text>
</comment>
<evidence type="ECO:0000313" key="3">
    <source>
        <dbReference type="Proteomes" id="UP001472677"/>
    </source>
</evidence>
<dbReference type="Pfam" id="PF04937">
    <property type="entry name" value="DUF659"/>
    <property type="match status" value="1"/>
</dbReference>
<organism evidence="2 3">
    <name type="scientific">Hibiscus sabdariffa</name>
    <name type="common">roselle</name>
    <dbReference type="NCBI Taxonomy" id="183260"/>
    <lineage>
        <taxon>Eukaryota</taxon>
        <taxon>Viridiplantae</taxon>
        <taxon>Streptophyta</taxon>
        <taxon>Embryophyta</taxon>
        <taxon>Tracheophyta</taxon>
        <taxon>Spermatophyta</taxon>
        <taxon>Magnoliopsida</taxon>
        <taxon>eudicotyledons</taxon>
        <taxon>Gunneridae</taxon>
        <taxon>Pentapetalae</taxon>
        <taxon>rosids</taxon>
        <taxon>malvids</taxon>
        <taxon>Malvales</taxon>
        <taxon>Malvaceae</taxon>
        <taxon>Malvoideae</taxon>
        <taxon>Hibiscus</taxon>
    </lineage>
</organism>
<gene>
    <name evidence="2" type="ORF">V6N12_066551</name>
</gene>
<evidence type="ECO:0000259" key="1">
    <source>
        <dbReference type="Pfam" id="PF04937"/>
    </source>
</evidence>
<dbReference type="Proteomes" id="UP001472677">
    <property type="component" value="Unassembled WGS sequence"/>
</dbReference>
<dbReference type="EMBL" id="JBBPBM010000046">
    <property type="protein sequence ID" value="KAK8521981.1"/>
    <property type="molecule type" value="Genomic_DNA"/>
</dbReference>
<keyword evidence="3" id="KW-1185">Reference proteome</keyword>
<evidence type="ECO:0000313" key="2">
    <source>
        <dbReference type="EMBL" id="KAK8521981.1"/>
    </source>
</evidence>
<name>A0ABR2CQF9_9ROSI</name>
<dbReference type="InterPro" id="IPR007021">
    <property type="entry name" value="DUF659"/>
</dbReference>
<accession>A0ABR2CQF9</accession>